<accession>A0A4T0X4I8</accession>
<feature type="transmembrane region" description="Helical" evidence="2">
    <location>
        <begin position="287"/>
        <end position="306"/>
    </location>
</feature>
<keyword evidence="2" id="KW-0472">Membrane</keyword>
<dbReference type="InterPro" id="IPR005605">
    <property type="entry name" value="Spo7"/>
</dbReference>
<feature type="transmembrane region" description="Helical" evidence="2">
    <location>
        <begin position="378"/>
        <end position="401"/>
    </location>
</feature>
<reference evidence="3 4" key="1">
    <citation type="journal article" date="2019" name="Front. Genet.">
        <title>Whole-Genome Sequencing of the Opportunistic Yeast Pathogen Candida inconspicua Uncovers Its Hybrid Origin.</title>
        <authorList>
            <person name="Mixao V."/>
            <person name="Hansen A.P."/>
            <person name="Saus E."/>
            <person name="Boekhout T."/>
            <person name="Lass-Florl C."/>
            <person name="Gabaldon T."/>
        </authorList>
    </citation>
    <scope>NUCLEOTIDE SEQUENCE [LARGE SCALE GENOMIC DNA]</scope>
    <source>
        <strain evidence="3 4">CBS 180</strain>
    </source>
</reference>
<dbReference type="AlphaFoldDB" id="A0A4T0X4I8"/>
<dbReference type="GO" id="GO:0071595">
    <property type="term" value="C:Nem1-Spo7 phosphatase complex"/>
    <property type="evidence" value="ECO:0007669"/>
    <property type="project" value="TreeGrafter"/>
</dbReference>
<dbReference type="STRING" id="52247.A0A4T0X4I8"/>
<evidence type="ECO:0000256" key="1">
    <source>
        <dbReference type="SAM" id="MobiDB-lite"/>
    </source>
</evidence>
<dbReference type="GO" id="GO:0006998">
    <property type="term" value="P:nuclear envelope organization"/>
    <property type="evidence" value="ECO:0007669"/>
    <property type="project" value="TreeGrafter"/>
</dbReference>
<dbReference type="GO" id="GO:0019888">
    <property type="term" value="F:protein phosphatase regulator activity"/>
    <property type="evidence" value="ECO:0007669"/>
    <property type="project" value="InterPro"/>
</dbReference>
<evidence type="ECO:0000256" key="2">
    <source>
        <dbReference type="SAM" id="Phobius"/>
    </source>
</evidence>
<comment type="caution">
    <text evidence="3">The sequence shown here is derived from an EMBL/GenBank/DDBJ whole genome shotgun (WGS) entry which is preliminary data.</text>
</comment>
<gene>
    <name evidence="3" type="ORF">CANINC_001581</name>
</gene>
<sequence>MSEGEKNIGKPPGEVVGGIGLGIEPPPSEEIDDLQSPPNSPGMVLAGIHSNTNEKIDFFVLDATVNEAYPGSTGLPSQDEFTKSDSMFSTPLELKKQKRLSQLPENKEEVDLKLFSSSDSYFSRARKSSEHNFKRQSMKTRRASDVSDRSDGARSINSIGLSDIGSSGSYYSESDTELTASPSAKYVKRRNLKMRDTDDVSSDFSSFSDVHEDDGIVYRSANSKADASGFPTGLRNRSSSRIKSDKDDFKDKGKDGSATAQVFKNLLILEESMRQQYAQQQCLRHKYTLILLVWILIFIISTYFTSFNSIYATTSRTVIESTQVSVYQTSTSTCILETTINNNSFCADFKPTESTTFGIDKGNKLECSAENEIIESGYVFVNIVIRIISIITGMTLLLFFVTGEYTRTISRPRKFLNAANKGIRQLNVKLVKVKLTWKESIMQYITQFNIWKKRGVEHIRKNGVDHIKLVLNPRVFSTATREQWELYRNQFWSLEEIRRLGQENSKSK</sequence>
<evidence type="ECO:0000313" key="3">
    <source>
        <dbReference type="EMBL" id="TID29832.1"/>
    </source>
</evidence>
<evidence type="ECO:0000313" key="4">
    <source>
        <dbReference type="Proteomes" id="UP000307173"/>
    </source>
</evidence>
<dbReference type="GO" id="GO:0004721">
    <property type="term" value="F:phosphoprotein phosphatase activity"/>
    <property type="evidence" value="ECO:0007669"/>
    <property type="project" value="TreeGrafter"/>
</dbReference>
<feature type="region of interest" description="Disordered" evidence="1">
    <location>
        <begin position="1"/>
        <end position="47"/>
    </location>
</feature>
<keyword evidence="2" id="KW-0812">Transmembrane</keyword>
<feature type="compositionally biased region" description="Basic and acidic residues" evidence="1">
    <location>
        <begin position="142"/>
        <end position="152"/>
    </location>
</feature>
<keyword evidence="2" id="KW-1133">Transmembrane helix</keyword>
<dbReference type="Proteomes" id="UP000307173">
    <property type="component" value="Unassembled WGS sequence"/>
</dbReference>
<organism evidence="3 4">
    <name type="scientific">Pichia inconspicua</name>
    <dbReference type="NCBI Taxonomy" id="52247"/>
    <lineage>
        <taxon>Eukaryota</taxon>
        <taxon>Fungi</taxon>
        <taxon>Dikarya</taxon>
        <taxon>Ascomycota</taxon>
        <taxon>Saccharomycotina</taxon>
        <taxon>Pichiomycetes</taxon>
        <taxon>Pichiales</taxon>
        <taxon>Pichiaceae</taxon>
        <taxon>Pichia</taxon>
    </lineage>
</organism>
<dbReference type="EMBL" id="SELW01000234">
    <property type="protein sequence ID" value="TID29832.1"/>
    <property type="molecule type" value="Genomic_DNA"/>
</dbReference>
<keyword evidence="4" id="KW-1185">Reference proteome</keyword>
<dbReference type="PANTHER" id="PTHR28249">
    <property type="entry name" value="SPORULATION-SPECIFIC PROTEIN SPO7"/>
    <property type="match status" value="1"/>
</dbReference>
<feature type="region of interest" description="Disordered" evidence="1">
    <location>
        <begin position="229"/>
        <end position="255"/>
    </location>
</feature>
<dbReference type="OrthoDB" id="5599171at2759"/>
<dbReference type="PANTHER" id="PTHR28249:SF1">
    <property type="entry name" value="SPORULATION-SPECIFIC PROTEIN SPO7"/>
    <property type="match status" value="1"/>
</dbReference>
<protein>
    <submittedName>
        <fullName evidence="3">Uncharacterized protein</fullName>
    </submittedName>
</protein>
<feature type="compositionally biased region" description="Basic and acidic residues" evidence="1">
    <location>
        <begin position="242"/>
        <end position="255"/>
    </location>
</feature>
<proteinExistence type="predicted"/>
<feature type="region of interest" description="Disordered" evidence="1">
    <location>
        <begin position="126"/>
        <end position="159"/>
    </location>
</feature>
<name>A0A4T0X4I8_9ASCO</name>
<dbReference type="Pfam" id="PF03907">
    <property type="entry name" value="Spo7"/>
    <property type="match status" value="2"/>
</dbReference>